<proteinExistence type="predicted"/>
<protein>
    <submittedName>
        <fullName evidence="1">Uncharacterized protein</fullName>
    </submittedName>
</protein>
<dbReference type="InterPro" id="IPR040201">
    <property type="entry name" value="Mrg3-like"/>
</dbReference>
<dbReference type="PANTHER" id="PTHR28142">
    <property type="entry name" value="MITOCHONDRIAL INNER MEMBRANE I-AAA PROTEASE SUPERCOMPLEX SUBUNIT MGR3-RELATED"/>
    <property type="match status" value="1"/>
</dbReference>
<dbReference type="Proteomes" id="UP000054248">
    <property type="component" value="Unassembled WGS sequence"/>
</dbReference>
<evidence type="ECO:0000313" key="1">
    <source>
        <dbReference type="EMBL" id="KIO19592.1"/>
    </source>
</evidence>
<name>A0A0C3LDP6_9AGAM</name>
<organism evidence="1 2">
    <name type="scientific">Tulasnella calospora MUT 4182</name>
    <dbReference type="NCBI Taxonomy" id="1051891"/>
    <lineage>
        <taxon>Eukaryota</taxon>
        <taxon>Fungi</taxon>
        <taxon>Dikarya</taxon>
        <taxon>Basidiomycota</taxon>
        <taxon>Agaricomycotina</taxon>
        <taxon>Agaricomycetes</taxon>
        <taxon>Cantharellales</taxon>
        <taxon>Tulasnellaceae</taxon>
        <taxon>Tulasnella</taxon>
    </lineage>
</organism>
<evidence type="ECO:0000313" key="2">
    <source>
        <dbReference type="Proteomes" id="UP000054248"/>
    </source>
</evidence>
<dbReference type="STRING" id="1051891.A0A0C3LDP6"/>
<reference evidence="2" key="2">
    <citation type="submission" date="2015-01" db="EMBL/GenBank/DDBJ databases">
        <title>Evolutionary Origins and Diversification of the Mycorrhizal Mutualists.</title>
        <authorList>
            <consortium name="DOE Joint Genome Institute"/>
            <consortium name="Mycorrhizal Genomics Consortium"/>
            <person name="Kohler A."/>
            <person name="Kuo A."/>
            <person name="Nagy L.G."/>
            <person name="Floudas D."/>
            <person name="Copeland A."/>
            <person name="Barry K.W."/>
            <person name="Cichocki N."/>
            <person name="Veneault-Fourrey C."/>
            <person name="LaButti K."/>
            <person name="Lindquist E.A."/>
            <person name="Lipzen A."/>
            <person name="Lundell T."/>
            <person name="Morin E."/>
            <person name="Murat C."/>
            <person name="Riley R."/>
            <person name="Ohm R."/>
            <person name="Sun H."/>
            <person name="Tunlid A."/>
            <person name="Henrissat B."/>
            <person name="Grigoriev I.V."/>
            <person name="Hibbett D.S."/>
            <person name="Martin F."/>
        </authorList>
    </citation>
    <scope>NUCLEOTIDE SEQUENCE [LARGE SCALE GENOMIC DNA]</scope>
    <source>
        <strain evidence="2">MUT 4182</strain>
    </source>
</reference>
<dbReference type="InterPro" id="IPR011990">
    <property type="entry name" value="TPR-like_helical_dom_sf"/>
</dbReference>
<sequence length="400" mass="44267">MNVQPVYRPLVAPGRLHLAIRTSSTPFRRELQSRATILSNLPVLDRPARTPSPALRRTIRSSSSKLKAPRFGVTDNGKTFAAVKAICALGMGYVIYDINEMMQMWPREVRNDIKAAVQAKKKEDWRTAASYFERAYDTALALPDPVASFGVDHAIKTSDIALSLGDVLESAGDLPKAYSVYGRAFADLTHGLPSPSEFSTSLEADQRARAIGTALKMAELGEQILYGRAPGRAPDNSDCGPADKAEVEKKFRWALTEALRLRTASVKPSEKGKNKELDRLDLPGWVKTVDLISILDRAAEYYSRKGELEFALSLYVYTRLALLPLLKPTFFCPFSSTPSIDVMVSFNVGVLSEMSNEHEKARAYYEHALEVSKAVGMDEGVAKAQYALRRLKSQPSSRLF</sequence>
<keyword evidence="2" id="KW-1185">Reference proteome</keyword>
<dbReference type="OrthoDB" id="10050400at2759"/>
<dbReference type="HOGENOM" id="CLU_024205_0_0_1"/>
<dbReference type="PANTHER" id="PTHR28142:SF1">
    <property type="entry name" value="MITOCHONDRIAL INNER MEMBRANE I-AAA PROTEASE SUPERCOMPLEX SUBUNIT MGR3-RELATED"/>
    <property type="match status" value="1"/>
</dbReference>
<gene>
    <name evidence="1" type="ORF">M407DRAFT_30744</name>
</gene>
<dbReference type="SUPFAM" id="SSF48452">
    <property type="entry name" value="TPR-like"/>
    <property type="match status" value="1"/>
</dbReference>
<dbReference type="EMBL" id="KN823213">
    <property type="protein sequence ID" value="KIO19592.1"/>
    <property type="molecule type" value="Genomic_DNA"/>
</dbReference>
<dbReference type="AlphaFoldDB" id="A0A0C3LDP6"/>
<reference evidence="1 2" key="1">
    <citation type="submission" date="2014-04" db="EMBL/GenBank/DDBJ databases">
        <authorList>
            <consortium name="DOE Joint Genome Institute"/>
            <person name="Kuo A."/>
            <person name="Girlanda M."/>
            <person name="Perotto S."/>
            <person name="Kohler A."/>
            <person name="Nagy L.G."/>
            <person name="Floudas D."/>
            <person name="Copeland A."/>
            <person name="Barry K.W."/>
            <person name="Cichocki N."/>
            <person name="Veneault-Fourrey C."/>
            <person name="LaButti K."/>
            <person name="Lindquist E.A."/>
            <person name="Lipzen A."/>
            <person name="Lundell T."/>
            <person name="Morin E."/>
            <person name="Murat C."/>
            <person name="Sun H."/>
            <person name="Tunlid A."/>
            <person name="Henrissat B."/>
            <person name="Grigoriev I.V."/>
            <person name="Hibbett D.S."/>
            <person name="Martin F."/>
            <person name="Nordberg H.P."/>
            <person name="Cantor M.N."/>
            <person name="Hua S.X."/>
        </authorList>
    </citation>
    <scope>NUCLEOTIDE SEQUENCE [LARGE SCALE GENOMIC DNA]</scope>
    <source>
        <strain evidence="1 2">MUT 4182</strain>
    </source>
</reference>
<accession>A0A0C3LDP6</accession>
<dbReference type="Gene3D" id="1.25.40.10">
    <property type="entry name" value="Tetratricopeptide repeat domain"/>
    <property type="match status" value="1"/>
</dbReference>